<accession>A0A6M2BUM5</accession>
<evidence type="ECO:0000313" key="2">
    <source>
        <dbReference type="Proteomes" id="UP000472676"/>
    </source>
</evidence>
<comment type="caution">
    <text evidence="1">The sequence shown here is derived from an EMBL/GenBank/DDBJ whole genome shotgun (WGS) entry which is preliminary data.</text>
</comment>
<dbReference type="Proteomes" id="UP000472676">
    <property type="component" value="Unassembled WGS sequence"/>
</dbReference>
<proteinExistence type="predicted"/>
<evidence type="ECO:0000313" key="1">
    <source>
        <dbReference type="EMBL" id="NGY05689.1"/>
    </source>
</evidence>
<organism evidence="1 2">
    <name type="scientific">Solimonas terrae</name>
    <dbReference type="NCBI Taxonomy" id="1396819"/>
    <lineage>
        <taxon>Bacteria</taxon>
        <taxon>Pseudomonadati</taxon>
        <taxon>Pseudomonadota</taxon>
        <taxon>Gammaproteobacteria</taxon>
        <taxon>Nevskiales</taxon>
        <taxon>Nevskiaceae</taxon>
        <taxon>Solimonas</taxon>
    </lineage>
</organism>
<name>A0A6M2BUM5_9GAMM</name>
<dbReference type="EMBL" id="JAAMOW010000006">
    <property type="protein sequence ID" value="NGY05689.1"/>
    <property type="molecule type" value="Genomic_DNA"/>
</dbReference>
<keyword evidence="2" id="KW-1185">Reference proteome</keyword>
<dbReference type="RefSeq" id="WP_166257671.1">
    <property type="nucleotide sequence ID" value="NZ_JAAMOW010000006.1"/>
</dbReference>
<protein>
    <submittedName>
        <fullName evidence="1">Uncharacterized protein</fullName>
    </submittedName>
</protein>
<gene>
    <name evidence="1" type="ORF">G7Y85_13020</name>
</gene>
<sequence>MSSDTDSKVKATAERIIELGKEVEAPGQAVTGDTSMQRARTVLGAWLDGMRGIVVNPALGRVTVIHENGDASSIASAELAFRLSAAGITQLG</sequence>
<reference evidence="1 2" key="1">
    <citation type="journal article" date="2014" name="Int. J. Syst. Evol. Microbiol.">
        <title>Solimonas terrae sp. nov., isolated from soil.</title>
        <authorList>
            <person name="Kim S.J."/>
            <person name="Moon J.Y."/>
            <person name="Weon H.Y."/>
            <person name="Ahn J.H."/>
            <person name="Chen W.M."/>
            <person name="Kwon S.W."/>
        </authorList>
    </citation>
    <scope>NUCLEOTIDE SEQUENCE [LARGE SCALE GENOMIC DNA]</scope>
    <source>
        <strain evidence="1 2">KIS83-12</strain>
    </source>
</reference>
<dbReference type="AlphaFoldDB" id="A0A6M2BUM5"/>